<dbReference type="PANTHER" id="PTHR30600">
    <property type="entry name" value="CYTOCHROME C PEROXIDASE-RELATED"/>
    <property type="match status" value="1"/>
</dbReference>
<keyword evidence="5" id="KW-0732">Signal</keyword>
<evidence type="ECO:0000256" key="1">
    <source>
        <dbReference type="ARBA" id="ARBA00022617"/>
    </source>
</evidence>
<accession>A0ABX8YMW7</accession>
<evidence type="ECO:0000256" key="3">
    <source>
        <dbReference type="ARBA" id="ARBA00023004"/>
    </source>
</evidence>
<dbReference type="PIRSF" id="PIRSF028099">
    <property type="entry name" value="DUF1111"/>
    <property type="match status" value="1"/>
</dbReference>
<protein>
    <submittedName>
        <fullName evidence="7">C-type cytochrome</fullName>
    </submittedName>
</protein>
<reference evidence="7 8" key="1">
    <citation type="journal article" date="2022" name="Int. J. Syst. Evol. Microbiol.">
        <title>Pseudomonas germanica sp. nov., isolated from Iris germanica rhizomes.</title>
        <authorList>
            <person name="Atanasov K.E."/>
            <person name="Galbis D.M."/>
            <person name="Gallego J."/>
            <person name="Serpico A."/>
            <person name="Bosch M."/>
            <person name="Altabella T."/>
            <person name="Ferrer A."/>
        </authorList>
    </citation>
    <scope>NUCLEOTIDE SEQUENCE [LARGE SCALE GENOMIC DNA]</scope>
    <source>
        <strain evidence="7 8">FIT28</strain>
    </source>
</reference>
<evidence type="ECO:0000313" key="7">
    <source>
        <dbReference type="EMBL" id="QYY80878.1"/>
    </source>
</evidence>
<gene>
    <name evidence="7" type="ORF">J0G10_24680</name>
</gene>
<dbReference type="InterPro" id="IPR009056">
    <property type="entry name" value="Cyt_c-like_dom"/>
</dbReference>
<proteinExistence type="predicted"/>
<dbReference type="PANTHER" id="PTHR30600:SF4">
    <property type="entry name" value="CYTOCHROME C DOMAIN-CONTAINING PROTEIN"/>
    <property type="match status" value="1"/>
</dbReference>
<dbReference type="InterPro" id="IPR036909">
    <property type="entry name" value="Cyt_c-like_dom_sf"/>
</dbReference>
<evidence type="ECO:0000313" key="8">
    <source>
        <dbReference type="Proteomes" id="UP000824588"/>
    </source>
</evidence>
<dbReference type="PROSITE" id="PS51257">
    <property type="entry name" value="PROKAR_LIPOPROTEIN"/>
    <property type="match status" value="1"/>
</dbReference>
<feature type="domain" description="Cytochrome c" evidence="6">
    <location>
        <begin position="343"/>
        <end position="475"/>
    </location>
</feature>
<dbReference type="SUPFAM" id="SSF46626">
    <property type="entry name" value="Cytochrome c"/>
    <property type="match status" value="1"/>
</dbReference>
<evidence type="ECO:0000259" key="6">
    <source>
        <dbReference type="PROSITE" id="PS51007"/>
    </source>
</evidence>
<feature type="signal peptide" evidence="5">
    <location>
        <begin position="1"/>
        <end position="19"/>
    </location>
</feature>
<dbReference type="RefSeq" id="WP_220556926.1">
    <property type="nucleotide sequence ID" value="NZ_CP071586.1"/>
</dbReference>
<feature type="chain" id="PRO_5047507077" evidence="5">
    <location>
        <begin position="20"/>
        <end position="475"/>
    </location>
</feature>
<keyword evidence="8" id="KW-1185">Reference proteome</keyword>
<evidence type="ECO:0000256" key="4">
    <source>
        <dbReference type="PROSITE-ProRule" id="PRU00433"/>
    </source>
</evidence>
<keyword evidence="3 4" id="KW-0408">Iron</keyword>
<sequence length="475" mass="51106">MPSLPLRLSALLLALGLSACDDAPRFTKAEPGEARSGGAATVRKTDQNAFSLPSANLPPSRRVDFSVGNSFFRSPWVIAPSTTTARDGLGPLFNTNACQNCHIKDGRGHPPTPDAANAVSMLVRLSIPDAPQFAKLIEQVGVVPEPVYGGQFQDMAVPGVAPEGKVRVDYTPVPVRFKDGTEVELRKPVLQITQLGYGPMHPDTRFSARVAPPMIGLGLLEAIPEEAILANAAAQAKTKNGINGRPNQVWDDALQKTVMGRFGWKAGQPNLNQQNVHAFSGDMGLTTSLRPFDDCTDAQTACKQAPNGNGPDGEPEVSDNILRLVLFYSRNLAVPARRGVNDEQVLAGKNLFFQAGCDSCHTPKYTTVANAAEPELANQVIRPYSDLLLHDMGDGLADNRTEFQASGRDWRTPPLWGIGLTQAVSGHTQFLHDGRARDLLEAVLWHGGEAQAAQQQVLSFNAEQRAALLAFLNSL</sequence>
<organism evidence="7 8">
    <name type="scientific">Pseudomonas germanica</name>
    <dbReference type="NCBI Taxonomy" id="2815720"/>
    <lineage>
        <taxon>Bacteria</taxon>
        <taxon>Pseudomonadati</taxon>
        <taxon>Pseudomonadota</taxon>
        <taxon>Gammaproteobacteria</taxon>
        <taxon>Pseudomonadales</taxon>
        <taxon>Pseudomonadaceae</taxon>
        <taxon>Pseudomonas</taxon>
    </lineage>
</organism>
<dbReference type="InterPro" id="IPR051395">
    <property type="entry name" value="Cytochrome_c_Peroxidase/MauG"/>
</dbReference>
<dbReference type="EMBL" id="CP071586">
    <property type="protein sequence ID" value="QYY80878.1"/>
    <property type="molecule type" value="Genomic_DNA"/>
</dbReference>
<dbReference type="InterPro" id="IPR010538">
    <property type="entry name" value="DHOR"/>
</dbReference>
<dbReference type="Proteomes" id="UP000824588">
    <property type="component" value="Chromosome"/>
</dbReference>
<evidence type="ECO:0000256" key="5">
    <source>
        <dbReference type="SAM" id="SignalP"/>
    </source>
</evidence>
<keyword evidence="2 4" id="KW-0479">Metal-binding</keyword>
<dbReference type="PROSITE" id="PS51007">
    <property type="entry name" value="CYTC"/>
    <property type="match status" value="1"/>
</dbReference>
<dbReference type="Pfam" id="PF06537">
    <property type="entry name" value="DHOR"/>
    <property type="match status" value="1"/>
</dbReference>
<name>A0ABX8YMW7_9PSED</name>
<dbReference type="Gene3D" id="1.10.760.10">
    <property type="entry name" value="Cytochrome c-like domain"/>
    <property type="match status" value="1"/>
</dbReference>
<keyword evidence="1 4" id="KW-0349">Heme</keyword>
<evidence type="ECO:0000256" key="2">
    <source>
        <dbReference type="ARBA" id="ARBA00022723"/>
    </source>
</evidence>